<feature type="region of interest" description="Disordered" evidence="1">
    <location>
        <begin position="115"/>
        <end position="162"/>
    </location>
</feature>
<proteinExistence type="predicted"/>
<dbReference type="Proteomes" id="UP001632038">
    <property type="component" value="Unassembled WGS sequence"/>
</dbReference>
<dbReference type="EMBL" id="JAVIJP010000006">
    <property type="protein sequence ID" value="KAL3651457.1"/>
    <property type="molecule type" value="Genomic_DNA"/>
</dbReference>
<evidence type="ECO:0000313" key="3">
    <source>
        <dbReference type="Proteomes" id="UP001632038"/>
    </source>
</evidence>
<keyword evidence="3" id="KW-1185">Reference proteome</keyword>
<feature type="region of interest" description="Disordered" evidence="1">
    <location>
        <begin position="90"/>
        <end position="109"/>
    </location>
</feature>
<dbReference type="AlphaFoldDB" id="A0ABD3ECK4"/>
<gene>
    <name evidence="2" type="ORF">CASFOL_004459</name>
</gene>
<feature type="compositionally biased region" description="Low complexity" evidence="1">
    <location>
        <begin position="123"/>
        <end position="142"/>
    </location>
</feature>
<reference evidence="3" key="1">
    <citation type="journal article" date="2024" name="IScience">
        <title>Strigolactones Initiate the Formation of Haustorium-like Structures in Castilleja.</title>
        <authorList>
            <person name="Buerger M."/>
            <person name="Peterson D."/>
            <person name="Chory J."/>
        </authorList>
    </citation>
    <scope>NUCLEOTIDE SEQUENCE [LARGE SCALE GENOMIC DNA]</scope>
</reference>
<name>A0ABD3ECK4_9LAMI</name>
<comment type="caution">
    <text evidence="2">The sequence shown here is derived from an EMBL/GenBank/DDBJ whole genome shotgun (WGS) entry which is preliminary data.</text>
</comment>
<organism evidence="2 3">
    <name type="scientific">Castilleja foliolosa</name>
    <dbReference type="NCBI Taxonomy" id="1961234"/>
    <lineage>
        <taxon>Eukaryota</taxon>
        <taxon>Viridiplantae</taxon>
        <taxon>Streptophyta</taxon>
        <taxon>Embryophyta</taxon>
        <taxon>Tracheophyta</taxon>
        <taxon>Spermatophyta</taxon>
        <taxon>Magnoliopsida</taxon>
        <taxon>eudicotyledons</taxon>
        <taxon>Gunneridae</taxon>
        <taxon>Pentapetalae</taxon>
        <taxon>asterids</taxon>
        <taxon>lamiids</taxon>
        <taxon>Lamiales</taxon>
        <taxon>Orobanchaceae</taxon>
        <taxon>Pedicularideae</taxon>
        <taxon>Castillejinae</taxon>
        <taxon>Castilleja</taxon>
    </lineage>
</organism>
<accession>A0ABD3ECK4</accession>
<sequence length="162" mass="18316">MPRTYRGTKVLGMMNLNQRPSPLSPHFFSSTFPALPPAISDRFRHYRRSPTITSISKALHHRPHHRRSPTISAQTLAAAYLRHHRAIPATTEAQHRHHRSPAPPPQQGIVRKIRDGYDEDEPLPLSSPTRTRPSPAQTRPSPVTAAPEPVFQPFPARFEGRL</sequence>
<protein>
    <submittedName>
        <fullName evidence="2">Uncharacterized protein</fullName>
    </submittedName>
</protein>
<evidence type="ECO:0000256" key="1">
    <source>
        <dbReference type="SAM" id="MobiDB-lite"/>
    </source>
</evidence>
<evidence type="ECO:0000313" key="2">
    <source>
        <dbReference type="EMBL" id="KAL3651457.1"/>
    </source>
</evidence>